<sequence>MNLSDNGQGYKRLTLYQDKARQIGGSLQRWYTIYLHQVDAEEGAPTPLPDLDSLMVDIED</sequence>
<evidence type="ECO:0000313" key="1">
    <source>
        <dbReference type="EMBL" id="QDG54135.1"/>
    </source>
</evidence>
<name>A0A4Y6Q2B2_PERCE</name>
<reference evidence="1 2" key="1">
    <citation type="submission" date="2019-06" db="EMBL/GenBank/DDBJ databases">
        <title>Persicimonas caeni gen. nov., sp. nov., a predatory bacterium isolated from solar saltern.</title>
        <authorList>
            <person name="Wang S."/>
        </authorList>
    </citation>
    <scope>NUCLEOTIDE SEQUENCE [LARGE SCALE GENOMIC DNA]</scope>
    <source>
        <strain evidence="1 2">YN101</strain>
    </source>
</reference>
<dbReference type="EMBL" id="CP041186">
    <property type="protein sequence ID" value="QDG54135.1"/>
    <property type="molecule type" value="Genomic_DNA"/>
</dbReference>
<accession>A0A4Y6Q2B2</accession>
<dbReference type="Proteomes" id="UP000315995">
    <property type="component" value="Chromosome"/>
</dbReference>
<gene>
    <name evidence="1" type="ORF">FIV42_26350</name>
</gene>
<protein>
    <submittedName>
        <fullName evidence="1">Uncharacterized protein</fullName>
    </submittedName>
</protein>
<dbReference type="RefSeq" id="WP_141200580.1">
    <property type="nucleotide sequence ID" value="NZ_CP041186.1"/>
</dbReference>
<keyword evidence="2" id="KW-1185">Reference proteome</keyword>
<dbReference type="AlphaFoldDB" id="A0A4Y6Q2B2"/>
<accession>A0A5B8YGA1</accession>
<evidence type="ECO:0000313" key="2">
    <source>
        <dbReference type="Proteomes" id="UP000315995"/>
    </source>
</evidence>
<organism evidence="1 2">
    <name type="scientific">Persicimonas caeni</name>
    <dbReference type="NCBI Taxonomy" id="2292766"/>
    <lineage>
        <taxon>Bacteria</taxon>
        <taxon>Deltaproteobacteria</taxon>
        <taxon>Bradymonadales</taxon>
        <taxon>Bradymonadaceae</taxon>
        <taxon>Persicimonas</taxon>
    </lineage>
</organism>
<proteinExistence type="predicted"/>